<reference evidence="3" key="1">
    <citation type="journal article" date="2019" name="bioRxiv">
        <title>The Genome of the Zebra Mussel, Dreissena polymorpha: A Resource for Invasive Species Research.</title>
        <authorList>
            <person name="McCartney M.A."/>
            <person name="Auch B."/>
            <person name="Kono T."/>
            <person name="Mallez S."/>
            <person name="Zhang Y."/>
            <person name="Obille A."/>
            <person name="Becker A."/>
            <person name="Abrahante J.E."/>
            <person name="Garbe J."/>
            <person name="Badalamenti J.P."/>
            <person name="Herman A."/>
            <person name="Mangelson H."/>
            <person name="Liachko I."/>
            <person name="Sullivan S."/>
            <person name="Sone E.D."/>
            <person name="Koren S."/>
            <person name="Silverstein K.A.T."/>
            <person name="Beckman K.B."/>
            <person name="Gohl D.M."/>
        </authorList>
    </citation>
    <scope>NUCLEOTIDE SEQUENCE</scope>
    <source>
        <strain evidence="3">Duluth1</strain>
        <tissue evidence="3">Whole animal</tissue>
    </source>
</reference>
<dbReference type="PANTHER" id="PTHR10217">
    <property type="entry name" value="VOLTAGE AND LIGAND GATED POTASSIUM CHANNEL"/>
    <property type="match status" value="1"/>
</dbReference>
<dbReference type="GO" id="GO:0005242">
    <property type="term" value="F:inward rectifier potassium channel activity"/>
    <property type="evidence" value="ECO:0007669"/>
    <property type="project" value="TreeGrafter"/>
</dbReference>
<sequence length="85" mass="9683">MFRSLSHLRFVAGWLEKLATNIHEPYVTDSGPSVKTFYITALYFTFTSLTSIGIGNVSQTPTSRRCSPFLLCCLAVRFYLIHIYL</sequence>
<proteinExistence type="predicted"/>
<dbReference type="SUPFAM" id="SSF81324">
    <property type="entry name" value="Voltage-gated potassium channels"/>
    <property type="match status" value="1"/>
</dbReference>
<evidence type="ECO:0000313" key="3">
    <source>
        <dbReference type="EMBL" id="KAH3895567.1"/>
    </source>
</evidence>
<reference evidence="3" key="2">
    <citation type="submission" date="2020-11" db="EMBL/GenBank/DDBJ databases">
        <authorList>
            <person name="McCartney M.A."/>
            <person name="Auch B."/>
            <person name="Kono T."/>
            <person name="Mallez S."/>
            <person name="Becker A."/>
            <person name="Gohl D.M."/>
            <person name="Silverstein K.A.T."/>
            <person name="Koren S."/>
            <person name="Bechman K.B."/>
            <person name="Herman A."/>
            <person name="Abrahante J.E."/>
            <person name="Garbe J."/>
        </authorList>
    </citation>
    <scope>NUCLEOTIDE SEQUENCE</scope>
    <source>
        <strain evidence="3">Duluth1</strain>
        <tissue evidence="3">Whole animal</tissue>
    </source>
</reference>
<protein>
    <recommendedName>
        <fullName evidence="2">Potassium channel domain-containing protein</fullName>
    </recommendedName>
</protein>
<feature type="transmembrane region" description="Helical" evidence="1">
    <location>
        <begin position="36"/>
        <end position="54"/>
    </location>
</feature>
<evidence type="ECO:0000313" key="4">
    <source>
        <dbReference type="Proteomes" id="UP000828390"/>
    </source>
</evidence>
<evidence type="ECO:0000256" key="1">
    <source>
        <dbReference type="SAM" id="Phobius"/>
    </source>
</evidence>
<organism evidence="3 4">
    <name type="scientific">Dreissena polymorpha</name>
    <name type="common">Zebra mussel</name>
    <name type="synonym">Mytilus polymorpha</name>
    <dbReference type="NCBI Taxonomy" id="45954"/>
    <lineage>
        <taxon>Eukaryota</taxon>
        <taxon>Metazoa</taxon>
        <taxon>Spiralia</taxon>
        <taxon>Lophotrochozoa</taxon>
        <taxon>Mollusca</taxon>
        <taxon>Bivalvia</taxon>
        <taxon>Autobranchia</taxon>
        <taxon>Heteroconchia</taxon>
        <taxon>Euheterodonta</taxon>
        <taxon>Imparidentia</taxon>
        <taxon>Neoheterodontei</taxon>
        <taxon>Myida</taxon>
        <taxon>Dreissenoidea</taxon>
        <taxon>Dreissenidae</taxon>
        <taxon>Dreissena</taxon>
    </lineage>
</organism>
<dbReference type="PANTHER" id="PTHR10217:SF548">
    <property type="entry name" value="GH12235P"/>
    <property type="match status" value="1"/>
</dbReference>
<comment type="caution">
    <text evidence="3">The sequence shown here is derived from an EMBL/GenBank/DDBJ whole genome shotgun (WGS) entry which is preliminary data.</text>
</comment>
<dbReference type="InterPro" id="IPR050818">
    <property type="entry name" value="KCNH_animal-type"/>
</dbReference>
<keyword evidence="1" id="KW-1133">Transmembrane helix</keyword>
<dbReference type="GO" id="GO:0005886">
    <property type="term" value="C:plasma membrane"/>
    <property type="evidence" value="ECO:0007669"/>
    <property type="project" value="TreeGrafter"/>
</dbReference>
<gene>
    <name evidence="3" type="ORF">DPMN_019732</name>
</gene>
<dbReference type="AlphaFoldDB" id="A0A9D4NFI7"/>
<keyword evidence="1" id="KW-0472">Membrane</keyword>
<dbReference type="Proteomes" id="UP000828390">
    <property type="component" value="Unassembled WGS sequence"/>
</dbReference>
<name>A0A9D4NFI7_DREPO</name>
<keyword evidence="1" id="KW-0812">Transmembrane</keyword>
<dbReference type="EMBL" id="JAIWYP010000001">
    <property type="protein sequence ID" value="KAH3895567.1"/>
    <property type="molecule type" value="Genomic_DNA"/>
</dbReference>
<evidence type="ECO:0000259" key="2">
    <source>
        <dbReference type="Pfam" id="PF07885"/>
    </source>
</evidence>
<keyword evidence="4" id="KW-1185">Reference proteome</keyword>
<accession>A0A9D4NFI7</accession>
<dbReference type="Pfam" id="PF07885">
    <property type="entry name" value="Ion_trans_2"/>
    <property type="match status" value="1"/>
</dbReference>
<feature type="domain" description="Potassium channel" evidence="2">
    <location>
        <begin position="38"/>
        <end position="70"/>
    </location>
</feature>
<dbReference type="InterPro" id="IPR013099">
    <property type="entry name" value="K_chnl_dom"/>
</dbReference>
<dbReference type="GO" id="GO:0042391">
    <property type="term" value="P:regulation of membrane potential"/>
    <property type="evidence" value="ECO:0007669"/>
    <property type="project" value="TreeGrafter"/>
</dbReference>
<dbReference type="Gene3D" id="1.10.287.70">
    <property type="match status" value="1"/>
</dbReference>